<keyword evidence="11 19" id="KW-0472">Membrane</keyword>
<comment type="catalytic activity">
    <reaction evidence="17">
        <text>L-tyrosyl-[protein] + ATP = O-phospho-L-tyrosyl-[protein] + ADP + H(+)</text>
        <dbReference type="Rhea" id="RHEA:10596"/>
        <dbReference type="Rhea" id="RHEA-COMP:10136"/>
        <dbReference type="Rhea" id="RHEA-COMP:20101"/>
        <dbReference type="ChEBI" id="CHEBI:15378"/>
        <dbReference type="ChEBI" id="CHEBI:30616"/>
        <dbReference type="ChEBI" id="CHEBI:46858"/>
        <dbReference type="ChEBI" id="CHEBI:61978"/>
        <dbReference type="ChEBI" id="CHEBI:456216"/>
        <dbReference type="EC" id="2.7.10.1"/>
    </reaction>
</comment>
<name>A0A1D2MH70_ORCCI</name>
<dbReference type="InterPro" id="IPR011009">
    <property type="entry name" value="Kinase-like_dom_sf"/>
</dbReference>
<feature type="chain" id="PRO_5008904028" evidence="20">
    <location>
        <begin position="29"/>
        <end position="795"/>
    </location>
</feature>
<dbReference type="SMART" id="SM00369">
    <property type="entry name" value="LRR_TYP"/>
    <property type="match status" value="4"/>
</dbReference>
<feature type="domain" description="Ig-like" evidence="22">
    <location>
        <begin position="263"/>
        <end position="418"/>
    </location>
</feature>
<dbReference type="GO" id="GO:0005524">
    <property type="term" value="F:ATP binding"/>
    <property type="evidence" value="ECO:0007669"/>
    <property type="project" value="UniProtKB-UniRule"/>
</dbReference>
<dbReference type="CDD" id="cd00096">
    <property type="entry name" value="Ig"/>
    <property type="match status" value="1"/>
</dbReference>
<dbReference type="FunFam" id="1.10.510.10:FF:000554">
    <property type="entry name" value="Predicted protein"/>
    <property type="match status" value="1"/>
</dbReference>
<dbReference type="Gene3D" id="1.10.510.10">
    <property type="entry name" value="Transferase(Phosphotransferase) domain 1"/>
    <property type="match status" value="1"/>
</dbReference>
<dbReference type="Gene3D" id="2.60.40.10">
    <property type="entry name" value="Immunoglobulins"/>
    <property type="match status" value="1"/>
</dbReference>
<dbReference type="InterPro" id="IPR017441">
    <property type="entry name" value="Protein_kinase_ATP_BS"/>
</dbReference>
<dbReference type="OrthoDB" id="1668230at2759"/>
<keyword evidence="10 19" id="KW-1133">Transmembrane helix</keyword>
<dbReference type="GO" id="GO:0043235">
    <property type="term" value="C:receptor complex"/>
    <property type="evidence" value="ECO:0007669"/>
    <property type="project" value="TreeGrafter"/>
</dbReference>
<evidence type="ECO:0000256" key="2">
    <source>
        <dbReference type="ARBA" id="ARBA00022614"/>
    </source>
</evidence>
<evidence type="ECO:0000259" key="21">
    <source>
        <dbReference type="PROSITE" id="PS50011"/>
    </source>
</evidence>
<keyword evidence="3" id="KW-0808">Transferase</keyword>
<dbReference type="InterPro" id="IPR001245">
    <property type="entry name" value="Ser-Thr/Tyr_kinase_cat_dom"/>
</dbReference>
<evidence type="ECO:0000256" key="17">
    <source>
        <dbReference type="ARBA" id="ARBA00051243"/>
    </source>
</evidence>
<evidence type="ECO:0000256" key="11">
    <source>
        <dbReference type="ARBA" id="ARBA00023136"/>
    </source>
</evidence>
<comment type="subcellular location">
    <subcellularLocation>
        <location evidence="1">Membrane</location>
        <topology evidence="1">Single-pass membrane protein</topology>
    </subcellularLocation>
</comment>
<evidence type="ECO:0000259" key="22">
    <source>
        <dbReference type="PROSITE" id="PS50835"/>
    </source>
</evidence>
<dbReference type="InterPro" id="IPR003598">
    <property type="entry name" value="Ig_sub2"/>
</dbReference>
<dbReference type="PROSITE" id="PS50835">
    <property type="entry name" value="IG_LIKE"/>
    <property type="match status" value="1"/>
</dbReference>
<evidence type="ECO:0000256" key="8">
    <source>
        <dbReference type="ARBA" id="ARBA00022777"/>
    </source>
</evidence>
<dbReference type="PRINTS" id="PR00109">
    <property type="entry name" value="TYRKINASE"/>
</dbReference>
<dbReference type="SUPFAM" id="SSF56112">
    <property type="entry name" value="Protein kinase-like (PK-like)"/>
    <property type="match status" value="1"/>
</dbReference>
<dbReference type="InterPro" id="IPR050122">
    <property type="entry name" value="RTK"/>
</dbReference>
<dbReference type="Pfam" id="PF13855">
    <property type="entry name" value="LRR_8"/>
    <property type="match status" value="2"/>
</dbReference>
<comment type="caution">
    <text evidence="23">The sequence shown here is derived from an EMBL/GenBank/DDBJ whole genome shotgun (WGS) entry which is preliminary data.</text>
</comment>
<dbReference type="SMART" id="SM00409">
    <property type="entry name" value="IG"/>
    <property type="match status" value="1"/>
</dbReference>
<dbReference type="PROSITE" id="PS50011">
    <property type="entry name" value="PROTEIN_KINASE_DOM"/>
    <property type="match status" value="1"/>
</dbReference>
<evidence type="ECO:0000256" key="3">
    <source>
        <dbReference type="ARBA" id="ARBA00022679"/>
    </source>
</evidence>
<reference evidence="23 24" key="1">
    <citation type="journal article" date="2016" name="Genome Biol. Evol.">
        <title>Gene Family Evolution Reflects Adaptation to Soil Environmental Stressors in the Genome of the Collembolan Orchesella cincta.</title>
        <authorList>
            <person name="Faddeeva-Vakhrusheva A."/>
            <person name="Derks M.F."/>
            <person name="Anvar S.Y."/>
            <person name="Agamennone V."/>
            <person name="Suring W."/>
            <person name="Smit S."/>
            <person name="van Straalen N.M."/>
            <person name="Roelofs D."/>
        </authorList>
    </citation>
    <scope>NUCLEOTIDE SEQUENCE [LARGE SCALE GENOMIC DNA]</scope>
    <source>
        <tissue evidence="23">Mixed pool</tissue>
    </source>
</reference>
<dbReference type="SUPFAM" id="SSF48726">
    <property type="entry name" value="Immunoglobulin"/>
    <property type="match status" value="1"/>
</dbReference>
<dbReference type="SMART" id="SM00408">
    <property type="entry name" value="IGc2"/>
    <property type="match status" value="1"/>
</dbReference>
<dbReference type="InterPro" id="IPR007110">
    <property type="entry name" value="Ig-like_dom"/>
</dbReference>
<evidence type="ECO:0000256" key="13">
    <source>
        <dbReference type="ARBA" id="ARBA00023157"/>
    </source>
</evidence>
<dbReference type="PROSITE" id="PS00109">
    <property type="entry name" value="PROTEIN_KINASE_TYR"/>
    <property type="match status" value="1"/>
</dbReference>
<organism evidence="23 24">
    <name type="scientific">Orchesella cincta</name>
    <name type="common">Springtail</name>
    <name type="synonym">Podura cincta</name>
    <dbReference type="NCBI Taxonomy" id="48709"/>
    <lineage>
        <taxon>Eukaryota</taxon>
        <taxon>Metazoa</taxon>
        <taxon>Ecdysozoa</taxon>
        <taxon>Arthropoda</taxon>
        <taxon>Hexapoda</taxon>
        <taxon>Collembola</taxon>
        <taxon>Entomobryomorpha</taxon>
        <taxon>Entomobryoidea</taxon>
        <taxon>Orchesellidae</taxon>
        <taxon>Orchesellinae</taxon>
        <taxon>Orchesella</taxon>
    </lineage>
</organism>
<evidence type="ECO:0000256" key="20">
    <source>
        <dbReference type="SAM" id="SignalP"/>
    </source>
</evidence>
<keyword evidence="8" id="KW-0418">Kinase</keyword>
<sequence length="795" mass="91203">MGAYGNPSRKICFILVVLLACFQDSVKAFEDYEASGSCGESKNKEGKIYTFCHFLVQIPKWITNSTQILDMSRSNTLHHLKADELWNLPALESLNLRNCRIYDIDLDLSKNKIEVLNPDVFAGLTKLRRLNLRSNPIQRFEADKVFPRGLAMVTYLDLSQCNLSSLPEKVFENMKLQELYLYDNYFKTLAWSTFHNLNYLTVVNLSGNPWHCDCNLMALIDNLRKNKLLVSSAPTSCVTSDSRTNFTGMIWEYFKSENLTCRPQIDVFEYGRYIDGRISSENELKIISRVGNNTVNFNQHVFFECAFSGDPQPDITWLKDEKKIITFTRQDPHAQQEYLLSQNRTNIGTANDTELLSRMEIRQTTGKTVNLLGKQEIIENYKFSELLIVRNLKKEDMGEYTCFVNNSEGFARQHVYLNFTVPSEKPTDGSKNKSIPKEKLTIDWQSMGIGAAILILAILSMFIVLLLIKYVQKIKSTQPQLRETMETVPLNEQTSLRKNNEYKFDQQQELDIFSDLFIDIDNILGKGNFGTVYKGRAKGKDVAIKLLNNSSATNDSLISELKVLSSIGKHKNVVGFIGAWVLYIVTELCNNGSMLAFLRTKHDVIFQTINANDYVNVQQGQFVNYTDLCRFSSEIACGMEYIASRKVVHADLSARNVLLDSQNVCKIGDFGLARNLYEYLEYVKTSHEPLPWKWMAYESLTKMEFTSKSDVWSFGVTLWEIFSLGNVPYAGLRWTESFGEEIRKGLRPSCPQYATSKIYAKMADCWKLKAEDRPTFPELVHFCNDIEEMHNDIRN</sequence>
<dbReference type="SUPFAM" id="SSF52058">
    <property type="entry name" value="L domain-like"/>
    <property type="match status" value="1"/>
</dbReference>
<evidence type="ECO:0000256" key="7">
    <source>
        <dbReference type="ARBA" id="ARBA00022741"/>
    </source>
</evidence>
<dbReference type="EMBL" id="LJIJ01001261">
    <property type="protein sequence ID" value="ODM92340.1"/>
    <property type="molecule type" value="Genomic_DNA"/>
</dbReference>
<keyword evidence="15" id="KW-0325">Glycoprotein</keyword>
<evidence type="ECO:0000256" key="6">
    <source>
        <dbReference type="ARBA" id="ARBA00022737"/>
    </source>
</evidence>
<dbReference type="InterPro" id="IPR036179">
    <property type="entry name" value="Ig-like_dom_sf"/>
</dbReference>
<evidence type="ECO:0000256" key="18">
    <source>
        <dbReference type="PROSITE-ProRule" id="PRU10141"/>
    </source>
</evidence>
<feature type="signal peptide" evidence="20">
    <location>
        <begin position="1"/>
        <end position="28"/>
    </location>
</feature>
<evidence type="ECO:0000256" key="15">
    <source>
        <dbReference type="ARBA" id="ARBA00023180"/>
    </source>
</evidence>
<dbReference type="InterPro" id="IPR003599">
    <property type="entry name" value="Ig_sub"/>
</dbReference>
<evidence type="ECO:0000313" key="23">
    <source>
        <dbReference type="EMBL" id="ODM92340.1"/>
    </source>
</evidence>
<keyword evidence="16" id="KW-0393">Immunoglobulin domain</keyword>
<keyword evidence="24" id="KW-1185">Reference proteome</keyword>
<dbReference type="InterPro" id="IPR000719">
    <property type="entry name" value="Prot_kinase_dom"/>
</dbReference>
<dbReference type="GO" id="GO:0005886">
    <property type="term" value="C:plasma membrane"/>
    <property type="evidence" value="ECO:0007669"/>
    <property type="project" value="TreeGrafter"/>
</dbReference>
<dbReference type="STRING" id="48709.A0A1D2MH70"/>
<evidence type="ECO:0000256" key="16">
    <source>
        <dbReference type="ARBA" id="ARBA00023319"/>
    </source>
</evidence>
<keyword evidence="9 18" id="KW-0067">ATP-binding</keyword>
<keyword evidence="2" id="KW-0433">Leucine-rich repeat</keyword>
<dbReference type="GO" id="GO:0007169">
    <property type="term" value="P:cell surface receptor protein tyrosine kinase signaling pathway"/>
    <property type="evidence" value="ECO:0007669"/>
    <property type="project" value="TreeGrafter"/>
</dbReference>
<keyword evidence="12" id="KW-0829">Tyrosine-protein kinase</keyword>
<dbReference type="PROSITE" id="PS00107">
    <property type="entry name" value="PROTEIN_KINASE_ATP"/>
    <property type="match status" value="1"/>
</dbReference>
<dbReference type="GO" id="GO:0004714">
    <property type="term" value="F:transmembrane receptor protein tyrosine kinase activity"/>
    <property type="evidence" value="ECO:0007669"/>
    <property type="project" value="UniProtKB-EC"/>
</dbReference>
<proteinExistence type="predicted"/>
<dbReference type="InterPro" id="IPR013783">
    <property type="entry name" value="Ig-like_fold"/>
</dbReference>
<dbReference type="PANTHER" id="PTHR24416:SF600">
    <property type="entry name" value="PDGF- AND VEGF-RECEPTOR RELATED, ISOFORM J"/>
    <property type="match status" value="1"/>
</dbReference>
<keyword evidence="4 19" id="KW-0812">Transmembrane</keyword>
<dbReference type="InterPro" id="IPR032675">
    <property type="entry name" value="LRR_dom_sf"/>
</dbReference>
<dbReference type="Gene3D" id="3.80.10.10">
    <property type="entry name" value="Ribonuclease Inhibitor"/>
    <property type="match status" value="2"/>
</dbReference>
<dbReference type="Proteomes" id="UP000094527">
    <property type="component" value="Unassembled WGS sequence"/>
</dbReference>
<evidence type="ECO:0000256" key="12">
    <source>
        <dbReference type="ARBA" id="ARBA00023137"/>
    </source>
</evidence>
<dbReference type="Gene3D" id="3.30.200.20">
    <property type="entry name" value="Phosphorylase Kinase, domain 1"/>
    <property type="match status" value="1"/>
</dbReference>
<dbReference type="Pfam" id="PF13927">
    <property type="entry name" value="Ig_3"/>
    <property type="match status" value="1"/>
</dbReference>
<protein>
    <submittedName>
        <fullName evidence="23">Fibroblast growth factor receptor 1</fullName>
    </submittedName>
</protein>
<evidence type="ECO:0000256" key="4">
    <source>
        <dbReference type="ARBA" id="ARBA00022692"/>
    </source>
</evidence>
<evidence type="ECO:0000256" key="9">
    <source>
        <dbReference type="ARBA" id="ARBA00022840"/>
    </source>
</evidence>
<evidence type="ECO:0000256" key="19">
    <source>
        <dbReference type="SAM" id="Phobius"/>
    </source>
</evidence>
<keyword evidence="14 23" id="KW-0675">Receptor</keyword>
<keyword evidence="7 18" id="KW-0547">Nucleotide-binding</keyword>
<feature type="transmembrane region" description="Helical" evidence="19">
    <location>
        <begin position="444"/>
        <end position="468"/>
    </location>
</feature>
<dbReference type="InterPro" id="IPR003591">
    <property type="entry name" value="Leu-rich_rpt_typical-subtyp"/>
</dbReference>
<accession>A0A1D2MH70</accession>
<feature type="binding site" evidence="18">
    <location>
        <position position="545"/>
    </location>
    <ligand>
        <name>ATP</name>
        <dbReference type="ChEBI" id="CHEBI:30616"/>
    </ligand>
</feature>
<evidence type="ECO:0000313" key="24">
    <source>
        <dbReference type="Proteomes" id="UP000094527"/>
    </source>
</evidence>
<dbReference type="Pfam" id="PF07714">
    <property type="entry name" value="PK_Tyr_Ser-Thr"/>
    <property type="match status" value="1"/>
</dbReference>
<evidence type="ECO:0000256" key="10">
    <source>
        <dbReference type="ARBA" id="ARBA00022989"/>
    </source>
</evidence>
<feature type="domain" description="Protein kinase" evidence="21">
    <location>
        <begin position="518"/>
        <end position="793"/>
    </location>
</feature>
<keyword evidence="13" id="KW-1015">Disulfide bond</keyword>
<evidence type="ECO:0000256" key="5">
    <source>
        <dbReference type="ARBA" id="ARBA00022729"/>
    </source>
</evidence>
<keyword evidence="6" id="KW-0677">Repeat</keyword>
<dbReference type="CDD" id="cd00192">
    <property type="entry name" value="PTKc"/>
    <property type="match status" value="1"/>
</dbReference>
<dbReference type="InterPro" id="IPR001611">
    <property type="entry name" value="Leu-rich_rpt"/>
</dbReference>
<gene>
    <name evidence="23" type="ORF">Ocin01_14342</name>
</gene>
<evidence type="ECO:0000256" key="14">
    <source>
        <dbReference type="ARBA" id="ARBA00023170"/>
    </source>
</evidence>
<dbReference type="PANTHER" id="PTHR24416">
    <property type="entry name" value="TYROSINE-PROTEIN KINASE RECEPTOR"/>
    <property type="match status" value="1"/>
</dbReference>
<evidence type="ECO:0000256" key="1">
    <source>
        <dbReference type="ARBA" id="ARBA00004167"/>
    </source>
</evidence>
<keyword evidence="5 20" id="KW-0732">Signal</keyword>
<dbReference type="InterPro" id="IPR008266">
    <property type="entry name" value="Tyr_kinase_AS"/>
</dbReference>
<dbReference type="AlphaFoldDB" id="A0A1D2MH70"/>